<gene>
    <name evidence="1" type="ORF">JCM19294_604</name>
</gene>
<accession>A0A090Q5R8</accession>
<evidence type="ECO:0008006" key="3">
    <source>
        <dbReference type="Google" id="ProtNLM"/>
    </source>
</evidence>
<evidence type="ECO:0000313" key="1">
    <source>
        <dbReference type="EMBL" id="GAK97098.1"/>
    </source>
</evidence>
<evidence type="ECO:0000313" key="2">
    <source>
        <dbReference type="Proteomes" id="UP000029221"/>
    </source>
</evidence>
<proteinExistence type="predicted"/>
<keyword evidence="2" id="KW-1185">Reference proteome</keyword>
<reference evidence="1" key="1">
    <citation type="journal article" date="2014" name="Genome Announc.">
        <title>Draft Genome Sequences of Marine Flavobacterium Nonlabens Strains NR17, NR24, NR27, NR32, NR33, and Ara13.</title>
        <authorList>
            <person name="Nakanishi M."/>
            <person name="Meirelles P."/>
            <person name="Suzuki R."/>
            <person name="Takatani N."/>
            <person name="Mino S."/>
            <person name="Suda W."/>
            <person name="Oshima K."/>
            <person name="Hattori M."/>
            <person name="Ohkuma M."/>
            <person name="Hosokawa M."/>
            <person name="Miyashita K."/>
            <person name="Thompson F.L."/>
            <person name="Niwa A."/>
            <person name="Sawabe T."/>
            <person name="Sawabe T."/>
        </authorList>
    </citation>
    <scope>NUCLEOTIDE SEQUENCE [LARGE SCALE GENOMIC DNA]</scope>
    <source>
        <strain evidence="1">JCM 19294</strain>
    </source>
</reference>
<comment type="caution">
    <text evidence="1">The sequence shown here is derived from an EMBL/GenBank/DDBJ whole genome shotgun (WGS) entry which is preliminary data.</text>
</comment>
<dbReference type="STRING" id="319236.BST91_04325"/>
<organism evidence="1 2">
    <name type="scientific">Nonlabens tegetincola</name>
    <dbReference type="NCBI Taxonomy" id="323273"/>
    <lineage>
        <taxon>Bacteria</taxon>
        <taxon>Pseudomonadati</taxon>
        <taxon>Bacteroidota</taxon>
        <taxon>Flavobacteriia</taxon>
        <taxon>Flavobacteriales</taxon>
        <taxon>Flavobacteriaceae</taxon>
        <taxon>Nonlabens</taxon>
    </lineage>
</organism>
<dbReference type="AlphaFoldDB" id="A0A090Q5R8"/>
<dbReference type="eggNOG" id="COG4313">
    <property type="taxonomic scope" value="Bacteria"/>
</dbReference>
<dbReference type="EMBL" id="BBML01000004">
    <property type="protein sequence ID" value="GAK97098.1"/>
    <property type="molecule type" value="Genomic_DNA"/>
</dbReference>
<name>A0A090Q5R8_9FLAO</name>
<protein>
    <recommendedName>
        <fullName evidence="3">Transporter</fullName>
    </recommendedName>
</protein>
<dbReference type="Proteomes" id="UP000029221">
    <property type="component" value="Unassembled WGS sequence"/>
</dbReference>
<sequence>MWSFSYSQNLNQNDIDFHDSKLILSDVQESFESDREEYHLNSFTRTVKIDSPSKLLCDLCSCTTSSGSSGFGTLQNLNFVGIRFIYQNFESKDGIFNNSPSSEEQFYTYQAWANIPISKKISLNAVIPYQDLSRKRVNGNENINGVGDITIIGWYKHVLYKRPEGYNVVFENKDPSGHQFQYGLGIKLPTGKFEEQLVDRVNPGFQVGTGSTDFLISIMHNYSAKKWGIKTQGTYYLKSENKNEYRFGNQLSASSNVFYNIAFAKASLNPYLGISTDLYGSIRQFDEEIKDTDGYVFNATLGAEFNFDRFNLGASYTLPVAQELFAGNVESQQRVSIYLNVLWQ</sequence>